<evidence type="ECO:0000313" key="3">
    <source>
        <dbReference type="Proteomes" id="UP000070174"/>
    </source>
</evidence>
<evidence type="ECO:0000313" key="2">
    <source>
        <dbReference type="EMBL" id="KXA30442.1"/>
    </source>
</evidence>
<gene>
    <name evidence="2" type="ORF">HMPREF3229_00905</name>
</gene>
<accession>A0A133PP82</accession>
<evidence type="ECO:0000259" key="1">
    <source>
        <dbReference type="Pfam" id="PF00882"/>
    </source>
</evidence>
<dbReference type="EMBL" id="LRQE01000025">
    <property type="protein sequence ID" value="KXA30442.1"/>
    <property type="molecule type" value="Genomic_DNA"/>
</dbReference>
<dbReference type="PATRIC" id="fig|54005.3.peg.890"/>
<dbReference type="GO" id="GO:0016788">
    <property type="term" value="F:hydrolase activity, acting on ester bonds"/>
    <property type="evidence" value="ECO:0007669"/>
    <property type="project" value="InterPro"/>
</dbReference>
<dbReference type="AlphaFoldDB" id="A0A133PP82"/>
<protein>
    <recommendedName>
        <fullName evidence="1">Phospholipase C/D domain-containing protein</fullName>
    </recommendedName>
</protein>
<dbReference type="InterPro" id="IPR029002">
    <property type="entry name" value="PLPC/GPLD1"/>
</dbReference>
<name>A0A133PP82_9FIRM</name>
<feature type="domain" description="Phospholipase C/D" evidence="1">
    <location>
        <begin position="9"/>
        <end position="169"/>
    </location>
</feature>
<dbReference type="Gene3D" id="1.10.575.10">
    <property type="entry name" value="P1 Nuclease"/>
    <property type="match status" value="1"/>
</dbReference>
<dbReference type="Pfam" id="PF00882">
    <property type="entry name" value="Zn_dep_PLPC"/>
    <property type="match status" value="1"/>
</dbReference>
<dbReference type="RefSeq" id="WP_060800074.1">
    <property type="nucleotide sequence ID" value="NZ_JADNMH010000001.1"/>
</dbReference>
<sequence>MCLKILPDTHKIVAKIVHDRIKDKYNVNLNLEKMLWGSVAPDVLPYYKLKRHYFDESGDYIAKEITKLIFFSRFSYSEGNESKLLINYVSRRLGIIMHYLCDFVCYPHAYRMTFVENLRKHVKYEQDLALYARENKYLEKDFSSVISINDINFLEDSDMRLEERVKKYLIDVIDQYKESNHSFDNDLNFALNLCTNISILVIESSLQFQGDFDIQYI</sequence>
<dbReference type="InterPro" id="IPR008947">
    <property type="entry name" value="PLipase_C/P1_nuclease_dom_sf"/>
</dbReference>
<dbReference type="Proteomes" id="UP000070174">
    <property type="component" value="Unassembled WGS sequence"/>
</dbReference>
<proteinExistence type="predicted"/>
<organism evidence="2">
    <name type="scientific">Peptoniphilus harei</name>
    <dbReference type="NCBI Taxonomy" id="54005"/>
    <lineage>
        <taxon>Bacteria</taxon>
        <taxon>Bacillati</taxon>
        <taxon>Bacillota</taxon>
        <taxon>Tissierellia</taxon>
        <taxon>Tissierellales</taxon>
        <taxon>Peptoniphilaceae</taxon>
        <taxon>Peptoniphilus</taxon>
    </lineage>
</organism>
<dbReference type="SUPFAM" id="SSF48537">
    <property type="entry name" value="Phospholipase C/P1 nuclease"/>
    <property type="match status" value="1"/>
</dbReference>
<comment type="caution">
    <text evidence="2">The sequence shown here is derived from an EMBL/GenBank/DDBJ whole genome shotgun (WGS) entry which is preliminary data.</text>
</comment>
<reference evidence="2 3" key="1">
    <citation type="submission" date="2016-01" db="EMBL/GenBank/DDBJ databases">
        <authorList>
            <person name="Oliw E.H."/>
        </authorList>
    </citation>
    <scope>NUCLEOTIDE SEQUENCE [LARGE SCALE GENOMIC DNA]</scope>
    <source>
        <strain evidence="2 3">CMW7756A</strain>
    </source>
</reference>